<dbReference type="HAMAP" id="MF_01820">
    <property type="entry name" value="GTPase_RsgA"/>
    <property type="match status" value="1"/>
</dbReference>
<dbReference type="GO" id="GO:0003924">
    <property type="term" value="F:GTPase activity"/>
    <property type="evidence" value="ECO:0007669"/>
    <property type="project" value="UniProtKB-UniRule"/>
</dbReference>
<evidence type="ECO:0000256" key="9">
    <source>
        <dbReference type="ARBA" id="ARBA00023134"/>
    </source>
</evidence>
<feature type="binding site" evidence="10">
    <location>
        <position position="256"/>
    </location>
    <ligand>
        <name>Zn(2+)</name>
        <dbReference type="ChEBI" id="CHEBI:29105"/>
    </ligand>
</feature>
<dbReference type="GO" id="GO:0005525">
    <property type="term" value="F:GTP binding"/>
    <property type="evidence" value="ECO:0007669"/>
    <property type="project" value="UniProtKB-UniRule"/>
</dbReference>
<evidence type="ECO:0000256" key="1">
    <source>
        <dbReference type="ARBA" id="ARBA00022490"/>
    </source>
</evidence>
<feature type="binding site" evidence="10">
    <location>
        <position position="243"/>
    </location>
    <ligand>
        <name>Zn(2+)</name>
        <dbReference type="ChEBI" id="CHEBI:29105"/>
    </ligand>
</feature>
<dbReference type="GO" id="GO:0046872">
    <property type="term" value="F:metal ion binding"/>
    <property type="evidence" value="ECO:0007669"/>
    <property type="project" value="UniProtKB-KW"/>
</dbReference>
<keyword evidence="9 10" id="KW-0342">GTP-binding</keyword>
<dbReference type="Gene3D" id="3.40.50.300">
    <property type="entry name" value="P-loop containing nucleotide triphosphate hydrolases"/>
    <property type="match status" value="1"/>
</dbReference>
<gene>
    <name evidence="10" type="primary">rsgA</name>
    <name evidence="13" type="ORF">Z955_01860</name>
</gene>
<dbReference type="CDD" id="cd01854">
    <property type="entry name" value="YjeQ_EngC"/>
    <property type="match status" value="1"/>
</dbReference>
<accession>A0A0A0IL28</accession>
<keyword evidence="5 10" id="KW-0547">Nucleotide-binding</keyword>
<dbReference type="RefSeq" id="WP_039257915.1">
    <property type="nucleotide sequence ID" value="NZ_JDRY01000008.1"/>
</dbReference>
<feature type="binding site" evidence="10">
    <location>
        <position position="248"/>
    </location>
    <ligand>
        <name>Zn(2+)</name>
        <dbReference type="ChEBI" id="CHEBI:29105"/>
    </ligand>
</feature>
<dbReference type="Pfam" id="PF03193">
    <property type="entry name" value="RsgA_GTPase"/>
    <property type="match status" value="1"/>
</dbReference>
<dbReference type="NCBIfam" id="TIGR00157">
    <property type="entry name" value="ribosome small subunit-dependent GTPase A"/>
    <property type="match status" value="1"/>
</dbReference>
<evidence type="ECO:0000313" key="13">
    <source>
        <dbReference type="EMBL" id="KGN01304.1"/>
    </source>
</evidence>
<feature type="domain" description="EngC GTPase" evidence="11">
    <location>
        <begin position="71"/>
        <end position="217"/>
    </location>
</feature>
<dbReference type="Proteomes" id="UP000030014">
    <property type="component" value="Unassembled WGS sequence"/>
</dbReference>
<evidence type="ECO:0000256" key="6">
    <source>
        <dbReference type="ARBA" id="ARBA00022801"/>
    </source>
</evidence>
<dbReference type="SUPFAM" id="SSF50249">
    <property type="entry name" value="Nucleic acid-binding proteins"/>
    <property type="match status" value="1"/>
</dbReference>
<comment type="function">
    <text evidence="10">One of several proteins that assist in the late maturation steps of the functional core of the 30S ribosomal subunit. Helps release RbfA from mature subunits. May play a role in the assembly of ribosomal proteins into the subunit. Circularly permuted GTPase that catalyzes slow GTP hydrolysis, GTPase activity is stimulated by the 30S ribosomal subunit.</text>
</comment>
<comment type="similarity">
    <text evidence="10">Belongs to the TRAFAC class YlqF/YawG GTPase family. RsgA subfamily.</text>
</comment>
<keyword evidence="6 10" id="KW-0378">Hydrolase</keyword>
<evidence type="ECO:0000256" key="2">
    <source>
        <dbReference type="ARBA" id="ARBA00022517"/>
    </source>
</evidence>
<dbReference type="Gene3D" id="1.10.40.50">
    <property type="entry name" value="Probable gtpase engc, domain 3"/>
    <property type="match status" value="1"/>
</dbReference>
<keyword evidence="3 10" id="KW-0479">Metal-binding</keyword>
<dbReference type="InterPro" id="IPR012340">
    <property type="entry name" value="NA-bd_OB-fold"/>
</dbReference>
<sequence>MNGIIVKGIGGFYYVKTDEGIYECKARGKFRKKGLTPMVGDRVIITTNNDNYGAIEEICERDNYLIRPQVANISQAFIVFALKNPEVNLDLLNKFLLQCESKNIKAIVCFNKLDLCEDYKNHEAVKMVNESGYECLFLKAKEEQGLDELKEKLQGNINVFCGPSGVGKSTILNKLVGKDIMETGLISERLKRGKHTTRHSELVEVNNGFVVDTPGFSTLDIKFDTKEELKEYFPEFHEYENQCKFNGCLHHKEPQCMVKEAVEENKINLKRYEFYTKTLEEIIKGGRNKW</sequence>
<dbReference type="InterPro" id="IPR004881">
    <property type="entry name" value="Ribosome_biogen_GTPase_RsgA"/>
</dbReference>
<dbReference type="InterPro" id="IPR010914">
    <property type="entry name" value="RsgA_GTPase_dom"/>
</dbReference>
<dbReference type="InterPro" id="IPR031944">
    <property type="entry name" value="RsgA_N"/>
</dbReference>
<keyword evidence="4 10" id="KW-0699">rRNA-binding</keyword>
<comment type="subcellular location">
    <subcellularLocation>
        <location evidence="10">Cytoplasm</location>
    </subcellularLocation>
</comment>
<dbReference type="AlphaFoldDB" id="A0A0A0IL28"/>
<comment type="subunit">
    <text evidence="10">Monomer. Associates with 30S ribosomal subunit, binds 16S rRNA.</text>
</comment>
<dbReference type="GO" id="GO:0042274">
    <property type="term" value="P:ribosomal small subunit biogenesis"/>
    <property type="evidence" value="ECO:0007669"/>
    <property type="project" value="UniProtKB-UniRule"/>
</dbReference>
<keyword evidence="2 10" id="KW-0690">Ribosome biogenesis</keyword>
<evidence type="ECO:0000256" key="10">
    <source>
        <dbReference type="HAMAP-Rule" id="MF_01820"/>
    </source>
</evidence>
<comment type="cofactor">
    <cofactor evidence="10">
        <name>Zn(2+)</name>
        <dbReference type="ChEBI" id="CHEBI:29105"/>
    </cofactor>
    <text evidence="10">Binds 1 zinc ion per subunit.</text>
</comment>
<evidence type="ECO:0000259" key="11">
    <source>
        <dbReference type="PROSITE" id="PS50936"/>
    </source>
</evidence>
<feature type="domain" description="CP-type G" evidence="12">
    <location>
        <begin position="62"/>
        <end position="219"/>
    </location>
</feature>
<dbReference type="EMBL" id="JDRY01000008">
    <property type="protein sequence ID" value="KGN01304.1"/>
    <property type="molecule type" value="Genomic_DNA"/>
</dbReference>
<protein>
    <recommendedName>
        <fullName evidence="10">Small ribosomal subunit biogenesis GTPase RsgA</fullName>
        <ecNumber evidence="10">3.6.1.-</ecNumber>
    </recommendedName>
</protein>
<evidence type="ECO:0000256" key="3">
    <source>
        <dbReference type="ARBA" id="ARBA00022723"/>
    </source>
</evidence>
<keyword evidence="8 10" id="KW-0694">RNA-binding</keyword>
<dbReference type="PANTHER" id="PTHR32120:SF11">
    <property type="entry name" value="SMALL RIBOSOMAL SUBUNIT BIOGENESIS GTPASE RSGA 1, MITOCHONDRIAL-RELATED"/>
    <property type="match status" value="1"/>
</dbReference>
<evidence type="ECO:0000256" key="8">
    <source>
        <dbReference type="ARBA" id="ARBA00022884"/>
    </source>
</evidence>
<evidence type="ECO:0000256" key="4">
    <source>
        <dbReference type="ARBA" id="ARBA00022730"/>
    </source>
</evidence>
<dbReference type="SUPFAM" id="SSF52540">
    <property type="entry name" value="P-loop containing nucleoside triphosphate hydrolases"/>
    <property type="match status" value="1"/>
</dbReference>
<dbReference type="PANTHER" id="PTHR32120">
    <property type="entry name" value="SMALL RIBOSOMAL SUBUNIT BIOGENESIS GTPASE RSGA"/>
    <property type="match status" value="1"/>
</dbReference>
<dbReference type="GO" id="GO:0005737">
    <property type="term" value="C:cytoplasm"/>
    <property type="evidence" value="ECO:0007669"/>
    <property type="project" value="UniProtKB-SubCell"/>
</dbReference>
<dbReference type="Gene3D" id="2.40.50.140">
    <property type="entry name" value="Nucleic acid-binding proteins"/>
    <property type="match status" value="1"/>
</dbReference>
<feature type="binding site" evidence="10">
    <location>
        <begin position="162"/>
        <end position="170"/>
    </location>
    <ligand>
        <name>GTP</name>
        <dbReference type="ChEBI" id="CHEBI:37565"/>
    </ligand>
</feature>
<proteinExistence type="inferred from homology"/>
<name>A0A0A0IL28_CLOBO</name>
<feature type="binding site" evidence="10">
    <location>
        <begin position="111"/>
        <end position="114"/>
    </location>
    <ligand>
        <name>GTP</name>
        <dbReference type="ChEBI" id="CHEBI:37565"/>
    </ligand>
</feature>
<feature type="binding site" evidence="10">
    <location>
        <position position="250"/>
    </location>
    <ligand>
        <name>Zn(2+)</name>
        <dbReference type="ChEBI" id="CHEBI:29105"/>
    </ligand>
</feature>
<evidence type="ECO:0000313" key="14">
    <source>
        <dbReference type="Proteomes" id="UP000030014"/>
    </source>
</evidence>
<evidence type="ECO:0000256" key="7">
    <source>
        <dbReference type="ARBA" id="ARBA00022833"/>
    </source>
</evidence>
<dbReference type="Pfam" id="PF16745">
    <property type="entry name" value="RsgA_N"/>
    <property type="match status" value="1"/>
</dbReference>
<keyword evidence="1 10" id="KW-0963">Cytoplasm</keyword>
<dbReference type="PROSITE" id="PS50936">
    <property type="entry name" value="ENGC_GTPASE"/>
    <property type="match status" value="1"/>
</dbReference>
<evidence type="ECO:0000256" key="5">
    <source>
        <dbReference type="ARBA" id="ARBA00022741"/>
    </source>
</evidence>
<dbReference type="GO" id="GO:0019843">
    <property type="term" value="F:rRNA binding"/>
    <property type="evidence" value="ECO:0007669"/>
    <property type="project" value="UniProtKB-KW"/>
</dbReference>
<evidence type="ECO:0000259" key="12">
    <source>
        <dbReference type="PROSITE" id="PS51721"/>
    </source>
</evidence>
<comment type="caution">
    <text evidence="13">The sequence shown here is derived from an EMBL/GenBank/DDBJ whole genome shotgun (WGS) entry which is preliminary data.</text>
</comment>
<dbReference type="InterPro" id="IPR030378">
    <property type="entry name" value="G_CP_dom"/>
</dbReference>
<dbReference type="EC" id="3.6.1.-" evidence="10"/>
<dbReference type="InterPro" id="IPR027417">
    <property type="entry name" value="P-loop_NTPase"/>
</dbReference>
<reference evidence="13 14" key="1">
    <citation type="submission" date="2014-01" db="EMBL/GenBank/DDBJ databases">
        <title>Plasmidome dynamics in the species complex Clostridium novyi sensu lato converts strains of independent lineages into distinctly different pathogens.</title>
        <authorList>
            <person name="Skarin H."/>
            <person name="Segerman B."/>
        </authorList>
    </citation>
    <scope>NUCLEOTIDE SEQUENCE [LARGE SCALE GENOMIC DNA]</scope>
    <source>
        <strain evidence="13 14">DC5</strain>
    </source>
</reference>
<organism evidence="13 14">
    <name type="scientific">Clostridium botulinum C/D str. DC5</name>
    <dbReference type="NCBI Taxonomy" id="1443128"/>
    <lineage>
        <taxon>Bacteria</taxon>
        <taxon>Bacillati</taxon>
        <taxon>Bacillota</taxon>
        <taxon>Clostridia</taxon>
        <taxon>Eubacteriales</taxon>
        <taxon>Clostridiaceae</taxon>
        <taxon>Clostridium</taxon>
    </lineage>
</organism>
<keyword evidence="7 10" id="KW-0862">Zinc</keyword>
<dbReference type="CDD" id="cd04466">
    <property type="entry name" value="S1_YloQ_GTPase"/>
    <property type="match status" value="1"/>
</dbReference>
<dbReference type="PROSITE" id="PS51721">
    <property type="entry name" value="G_CP"/>
    <property type="match status" value="1"/>
</dbReference>